<comment type="caution">
    <text evidence="2">The sequence shown here is derived from an EMBL/GenBank/DDBJ whole genome shotgun (WGS) entry which is preliminary data.</text>
</comment>
<organism evidence="2 3">
    <name type="scientific">Immersiella caudata</name>
    <dbReference type="NCBI Taxonomy" id="314043"/>
    <lineage>
        <taxon>Eukaryota</taxon>
        <taxon>Fungi</taxon>
        <taxon>Dikarya</taxon>
        <taxon>Ascomycota</taxon>
        <taxon>Pezizomycotina</taxon>
        <taxon>Sordariomycetes</taxon>
        <taxon>Sordariomycetidae</taxon>
        <taxon>Sordariales</taxon>
        <taxon>Lasiosphaeriaceae</taxon>
        <taxon>Immersiella</taxon>
    </lineage>
</organism>
<dbReference type="Proteomes" id="UP001175000">
    <property type="component" value="Unassembled WGS sequence"/>
</dbReference>
<dbReference type="AlphaFoldDB" id="A0AA40C6X2"/>
<dbReference type="PANTHER" id="PTHR24148:SF73">
    <property type="entry name" value="HET DOMAIN PROTEIN (AFU_ORTHOLOGUE AFUA_8G01020)"/>
    <property type="match status" value="1"/>
</dbReference>
<evidence type="ECO:0000259" key="1">
    <source>
        <dbReference type="Pfam" id="PF06985"/>
    </source>
</evidence>
<accession>A0AA40C6X2</accession>
<name>A0AA40C6X2_9PEZI</name>
<protein>
    <submittedName>
        <fullName evidence="2">Heterokaryon incompatibility protein-domain-containing protein</fullName>
    </submittedName>
</protein>
<dbReference type="InterPro" id="IPR052895">
    <property type="entry name" value="HetReg/Transcr_Mod"/>
</dbReference>
<dbReference type="EMBL" id="JAULSU010000002">
    <property type="protein sequence ID" value="KAK0627412.1"/>
    <property type="molecule type" value="Genomic_DNA"/>
</dbReference>
<dbReference type="PANTHER" id="PTHR24148">
    <property type="entry name" value="ANKYRIN REPEAT DOMAIN-CONTAINING PROTEIN 39 HOMOLOG-RELATED"/>
    <property type="match status" value="1"/>
</dbReference>
<evidence type="ECO:0000313" key="2">
    <source>
        <dbReference type="EMBL" id="KAK0627412.1"/>
    </source>
</evidence>
<evidence type="ECO:0000313" key="3">
    <source>
        <dbReference type="Proteomes" id="UP001175000"/>
    </source>
</evidence>
<proteinExistence type="predicted"/>
<keyword evidence="3" id="KW-1185">Reference proteome</keyword>
<feature type="domain" description="Heterokaryon incompatibility" evidence="1">
    <location>
        <begin position="48"/>
        <end position="133"/>
    </location>
</feature>
<feature type="non-terminal residue" evidence="2">
    <location>
        <position position="135"/>
    </location>
</feature>
<reference evidence="2" key="1">
    <citation type="submission" date="2023-06" db="EMBL/GenBank/DDBJ databases">
        <title>Genome-scale phylogeny and comparative genomics of the fungal order Sordariales.</title>
        <authorList>
            <consortium name="Lawrence Berkeley National Laboratory"/>
            <person name="Hensen N."/>
            <person name="Bonometti L."/>
            <person name="Westerberg I."/>
            <person name="Brannstrom I.O."/>
            <person name="Guillou S."/>
            <person name="Cros-Aarteil S."/>
            <person name="Calhoun S."/>
            <person name="Haridas S."/>
            <person name="Kuo A."/>
            <person name="Mondo S."/>
            <person name="Pangilinan J."/>
            <person name="Riley R."/>
            <person name="Labutti K."/>
            <person name="Andreopoulos B."/>
            <person name="Lipzen A."/>
            <person name="Chen C."/>
            <person name="Yanf M."/>
            <person name="Daum C."/>
            <person name="Ng V."/>
            <person name="Clum A."/>
            <person name="Steindorff A."/>
            <person name="Ohm R."/>
            <person name="Martin F."/>
            <person name="Silar P."/>
            <person name="Natvig D."/>
            <person name="Lalanne C."/>
            <person name="Gautier V."/>
            <person name="Ament-Velasquez S.L."/>
            <person name="Kruys A."/>
            <person name="Hutchinson M.I."/>
            <person name="Powell A.J."/>
            <person name="Barry K."/>
            <person name="Miller A.N."/>
            <person name="Grigoriev I.V."/>
            <person name="Debuchy R."/>
            <person name="Gladieux P."/>
            <person name="Thoren M.H."/>
            <person name="Johannesson H."/>
        </authorList>
    </citation>
    <scope>NUCLEOTIDE SEQUENCE</scope>
    <source>
        <strain evidence="2">CBS 606.72</strain>
    </source>
</reference>
<gene>
    <name evidence="2" type="ORF">B0T14DRAFT_421337</name>
</gene>
<dbReference type="InterPro" id="IPR010730">
    <property type="entry name" value="HET"/>
</dbReference>
<sequence>MYSYKPLASRTSIRLLCLAPSPDRDAVLKGSLIEADVDHLNRDLIETYTALSYVWGDPARTGEILLDRDEQRLGITASLQNALRDIRDETRELRVWADAICINQDFTNERNSQVSMMGRIYSVATHTIIYLGAPA</sequence>
<dbReference type="Pfam" id="PF06985">
    <property type="entry name" value="HET"/>
    <property type="match status" value="1"/>
</dbReference>